<keyword evidence="9 14" id="KW-0346">Stress response</keyword>
<comment type="domain">
    <text evidence="14">The J domain is necessary and sufficient to stimulate DnaK ATPase activity. Zinc center 1 plays an important role in the autonomous, DnaK-independent chaperone activity of DnaJ. Zinc center 2 is essential for interaction with DnaK and for DnaJ activity.</text>
</comment>
<dbReference type="NCBIfam" id="TIGR02349">
    <property type="entry name" value="DnaJ_bact"/>
    <property type="match status" value="1"/>
</dbReference>
<evidence type="ECO:0000313" key="19">
    <source>
        <dbReference type="Proteomes" id="UP000319976"/>
    </source>
</evidence>
<comment type="function">
    <text evidence="11 14">Participates actively in the response to hyperosmotic and heat shock by preventing the aggregation of stress-denatured proteins and by disaggregating proteins, also in an autonomous, DnaK-independent fashion. Unfolded proteins bind initially to DnaJ; upon interaction with the DnaJ-bound protein, DnaK hydrolyzes its bound ATP, resulting in the formation of a stable complex. GrpE releases ADP from DnaK; ATP binding to DnaK triggers the release of the substrate protein, thus completing the reaction cycle. Several rounds of ATP-dependent interactions between DnaJ, DnaK and GrpE are required for fully efficient folding. Also involved, together with DnaK and GrpE, in the DNA replication of plasmids through activation of initiation proteins.</text>
</comment>
<dbReference type="HAMAP" id="MF_01152">
    <property type="entry name" value="DnaJ"/>
    <property type="match status" value="1"/>
</dbReference>
<dbReference type="InterPro" id="IPR008971">
    <property type="entry name" value="HSP40/DnaJ_pept-bd"/>
</dbReference>
<evidence type="ECO:0000313" key="18">
    <source>
        <dbReference type="EMBL" id="QDT66608.1"/>
    </source>
</evidence>
<evidence type="ECO:0000256" key="4">
    <source>
        <dbReference type="ARBA" id="ARBA00022705"/>
    </source>
</evidence>
<feature type="binding site" evidence="14">
    <location>
        <position position="152"/>
    </location>
    <ligand>
        <name>Zn(2+)</name>
        <dbReference type="ChEBI" id="CHEBI:29105"/>
        <label>1</label>
    </ligand>
</feature>
<dbReference type="Gene3D" id="2.60.260.20">
    <property type="entry name" value="Urease metallochaperone UreE, N-terminal domain"/>
    <property type="match status" value="2"/>
</dbReference>
<dbReference type="PANTHER" id="PTHR43096:SF48">
    <property type="entry name" value="CHAPERONE PROTEIN DNAJ"/>
    <property type="match status" value="1"/>
</dbReference>
<dbReference type="SUPFAM" id="SSF57938">
    <property type="entry name" value="DnaJ/Hsp40 cysteine-rich domain"/>
    <property type="match status" value="1"/>
</dbReference>
<evidence type="ECO:0000256" key="3">
    <source>
        <dbReference type="ARBA" id="ARBA00022490"/>
    </source>
</evidence>
<dbReference type="AlphaFoldDB" id="A0A517TE09"/>
<feature type="domain" description="CR-type" evidence="17">
    <location>
        <begin position="136"/>
        <end position="214"/>
    </location>
</feature>
<dbReference type="GO" id="GO:0005524">
    <property type="term" value="F:ATP binding"/>
    <property type="evidence" value="ECO:0007669"/>
    <property type="project" value="InterPro"/>
</dbReference>
<dbReference type="NCBIfam" id="NF008035">
    <property type="entry name" value="PRK10767.1"/>
    <property type="match status" value="1"/>
</dbReference>
<feature type="domain" description="J" evidence="16">
    <location>
        <begin position="7"/>
        <end position="72"/>
    </location>
</feature>
<evidence type="ECO:0000256" key="14">
    <source>
        <dbReference type="HAMAP-Rule" id="MF_01152"/>
    </source>
</evidence>
<gene>
    <name evidence="14 18" type="primary">dnaJ</name>
    <name evidence="18" type="ORF">V22_38780</name>
</gene>
<feature type="binding site" evidence="14">
    <location>
        <position position="169"/>
    </location>
    <ligand>
        <name>Zn(2+)</name>
        <dbReference type="ChEBI" id="CHEBI:29105"/>
        <label>2</label>
    </ligand>
</feature>
<dbReference type="InterPro" id="IPR012724">
    <property type="entry name" value="DnaJ"/>
</dbReference>
<dbReference type="OrthoDB" id="9779889at2"/>
<dbReference type="GO" id="GO:0006260">
    <property type="term" value="P:DNA replication"/>
    <property type="evidence" value="ECO:0007669"/>
    <property type="project" value="UniProtKB-KW"/>
</dbReference>
<comment type="subcellular location">
    <subcellularLocation>
        <location evidence="1 14">Cytoplasm</location>
    </subcellularLocation>
</comment>
<organism evidence="18 19">
    <name type="scientific">Calycomorphotria hydatis</name>
    <dbReference type="NCBI Taxonomy" id="2528027"/>
    <lineage>
        <taxon>Bacteria</taxon>
        <taxon>Pseudomonadati</taxon>
        <taxon>Planctomycetota</taxon>
        <taxon>Planctomycetia</taxon>
        <taxon>Planctomycetales</taxon>
        <taxon>Planctomycetaceae</taxon>
        <taxon>Calycomorphotria</taxon>
    </lineage>
</organism>
<evidence type="ECO:0000256" key="8">
    <source>
        <dbReference type="ARBA" id="ARBA00022833"/>
    </source>
</evidence>
<dbReference type="GO" id="GO:0008270">
    <property type="term" value="F:zinc ion binding"/>
    <property type="evidence" value="ECO:0007669"/>
    <property type="project" value="UniProtKB-UniRule"/>
</dbReference>
<dbReference type="SUPFAM" id="SSF46565">
    <property type="entry name" value="Chaperone J-domain"/>
    <property type="match status" value="1"/>
</dbReference>
<feature type="repeat" description="CXXCXGXG motif" evidence="14">
    <location>
        <begin position="202"/>
        <end position="209"/>
    </location>
</feature>
<dbReference type="InterPro" id="IPR001305">
    <property type="entry name" value="HSP_DnaJ_Cys-rich_dom"/>
</dbReference>
<name>A0A517TE09_9PLAN</name>
<dbReference type="FunFam" id="1.10.287.110:FF:000034">
    <property type="entry name" value="Chaperone protein DnaJ"/>
    <property type="match status" value="1"/>
</dbReference>
<comment type="subunit">
    <text evidence="2 14">Homodimer.</text>
</comment>
<evidence type="ECO:0000256" key="7">
    <source>
        <dbReference type="ARBA" id="ARBA00022771"/>
    </source>
</evidence>
<dbReference type="GO" id="GO:0031072">
    <property type="term" value="F:heat shock protein binding"/>
    <property type="evidence" value="ECO:0007669"/>
    <property type="project" value="InterPro"/>
</dbReference>
<evidence type="ECO:0000256" key="9">
    <source>
        <dbReference type="ARBA" id="ARBA00023016"/>
    </source>
</evidence>
<dbReference type="CDD" id="cd10747">
    <property type="entry name" value="DnaJ_C"/>
    <property type="match status" value="1"/>
</dbReference>
<dbReference type="PANTHER" id="PTHR43096">
    <property type="entry name" value="DNAJ HOMOLOG 1, MITOCHONDRIAL-RELATED"/>
    <property type="match status" value="1"/>
</dbReference>
<sequence length="382" mass="41618">MATTKRDYYEVLSVSKSASGVEIKKAYKKLAIKFHPDRNPGDDEATVKFKEAAEAFDVLSNDEKRARYDRYGHAGVNGAGARGGGFHDVEDIFSAFGDLFEGFGFGGGRSSGGRRVRRGESLRTSVTIDLIEAANGASRTIEVKRSTTCSTCNGSGAKKGSVAESCSYCGGAGQVVQAQGFFRVQTTCPACRGEGSIVRDPCETCRGTGKEPEKVKLDVKIPPGVDNGMQLCLRGEGEPGDHNGPRGDLYVDIRVKEHNLFQREGQHLTCRLPITYTQAALGTEIEIPTLSGRETLKIAPGTQPDEVFRIRGEGMPDPHGGHRGDLYVHLHLEVPKKLDATQEELLRELAKHEQANVSPHRKSFFESVYEYFAGSEEAEEES</sequence>
<keyword evidence="6 14" id="KW-0677">Repeat</keyword>
<evidence type="ECO:0000256" key="11">
    <source>
        <dbReference type="ARBA" id="ARBA00053423"/>
    </source>
</evidence>
<proteinExistence type="inferred from homology"/>
<dbReference type="SUPFAM" id="SSF49493">
    <property type="entry name" value="HSP40/DnaJ peptide-binding domain"/>
    <property type="match status" value="2"/>
</dbReference>
<dbReference type="InterPro" id="IPR018253">
    <property type="entry name" value="DnaJ_domain_CS"/>
</dbReference>
<comment type="cofactor">
    <cofactor evidence="14">
        <name>Zn(2+)</name>
        <dbReference type="ChEBI" id="CHEBI:29105"/>
    </cofactor>
    <text evidence="14">Binds 2 Zn(2+) ions per monomer.</text>
</comment>
<dbReference type="GO" id="GO:0005737">
    <property type="term" value="C:cytoplasm"/>
    <property type="evidence" value="ECO:0007669"/>
    <property type="project" value="UniProtKB-SubCell"/>
</dbReference>
<feature type="repeat" description="CXXCXGXG motif" evidence="14">
    <location>
        <begin position="188"/>
        <end position="195"/>
    </location>
</feature>
<reference evidence="18 19" key="1">
    <citation type="submission" date="2019-02" db="EMBL/GenBank/DDBJ databases">
        <title>Deep-cultivation of Planctomycetes and their phenomic and genomic characterization uncovers novel biology.</title>
        <authorList>
            <person name="Wiegand S."/>
            <person name="Jogler M."/>
            <person name="Boedeker C."/>
            <person name="Pinto D."/>
            <person name="Vollmers J."/>
            <person name="Rivas-Marin E."/>
            <person name="Kohn T."/>
            <person name="Peeters S.H."/>
            <person name="Heuer A."/>
            <person name="Rast P."/>
            <person name="Oberbeckmann S."/>
            <person name="Bunk B."/>
            <person name="Jeske O."/>
            <person name="Meyerdierks A."/>
            <person name="Storesund J.E."/>
            <person name="Kallscheuer N."/>
            <person name="Luecker S."/>
            <person name="Lage O.M."/>
            <person name="Pohl T."/>
            <person name="Merkel B.J."/>
            <person name="Hornburger P."/>
            <person name="Mueller R.-W."/>
            <person name="Bruemmer F."/>
            <person name="Labrenz M."/>
            <person name="Spormann A.M."/>
            <person name="Op den Camp H."/>
            <person name="Overmann J."/>
            <person name="Amann R."/>
            <person name="Jetten M.S.M."/>
            <person name="Mascher T."/>
            <person name="Medema M.H."/>
            <person name="Devos D.P."/>
            <person name="Kaster A.-K."/>
            <person name="Ovreas L."/>
            <person name="Rohde M."/>
            <person name="Galperin M.Y."/>
            <person name="Jogler C."/>
        </authorList>
    </citation>
    <scope>NUCLEOTIDE SEQUENCE [LARGE SCALE GENOMIC DNA]</scope>
    <source>
        <strain evidence="18 19">V22</strain>
    </source>
</reference>
<evidence type="ECO:0000259" key="16">
    <source>
        <dbReference type="PROSITE" id="PS50076"/>
    </source>
</evidence>
<keyword evidence="8 14" id="KW-0862">Zinc</keyword>
<dbReference type="RefSeq" id="WP_145265834.1">
    <property type="nucleotide sequence ID" value="NZ_CP036316.1"/>
</dbReference>
<keyword evidence="4 14" id="KW-0235">DNA replication</keyword>
<feature type="binding site" evidence="14">
    <location>
        <position position="166"/>
    </location>
    <ligand>
        <name>Zn(2+)</name>
        <dbReference type="ChEBI" id="CHEBI:29105"/>
        <label>2</label>
    </ligand>
</feature>
<dbReference type="Gene3D" id="1.10.287.110">
    <property type="entry name" value="DnaJ domain"/>
    <property type="match status" value="1"/>
</dbReference>
<evidence type="ECO:0000256" key="1">
    <source>
        <dbReference type="ARBA" id="ARBA00004496"/>
    </source>
</evidence>
<dbReference type="GO" id="GO:0042026">
    <property type="term" value="P:protein refolding"/>
    <property type="evidence" value="ECO:0007669"/>
    <property type="project" value="TreeGrafter"/>
</dbReference>
<feature type="repeat" description="CXXCXGXG motif" evidence="14">
    <location>
        <begin position="149"/>
        <end position="156"/>
    </location>
</feature>
<accession>A0A517TE09</accession>
<evidence type="ECO:0000259" key="17">
    <source>
        <dbReference type="PROSITE" id="PS51188"/>
    </source>
</evidence>
<evidence type="ECO:0000256" key="5">
    <source>
        <dbReference type="ARBA" id="ARBA00022723"/>
    </source>
</evidence>
<dbReference type="InterPro" id="IPR001623">
    <property type="entry name" value="DnaJ_domain"/>
</dbReference>
<dbReference type="CDD" id="cd06257">
    <property type="entry name" value="DnaJ"/>
    <property type="match status" value="1"/>
</dbReference>
<feature type="binding site" evidence="14">
    <location>
        <position position="149"/>
    </location>
    <ligand>
        <name>Zn(2+)</name>
        <dbReference type="ChEBI" id="CHEBI:29105"/>
        <label>1</label>
    </ligand>
</feature>
<dbReference type="EMBL" id="CP036316">
    <property type="protein sequence ID" value="QDT66608.1"/>
    <property type="molecule type" value="Genomic_DNA"/>
</dbReference>
<keyword evidence="5 14" id="KW-0479">Metal-binding</keyword>
<dbReference type="InterPro" id="IPR036869">
    <property type="entry name" value="J_dom_sf"/>
</dbReference>
<feature type="binding site" evidence="14">
    <location>
        <position position="191"/>
    </location>
    <ligand>
        <name>Zn(2+)</name>
        <dbReference type="ChEBI" id="CHEBI:29105"/>
        <label>2</label>
    </ligand>
</feature>
<feature type="zinc finger region" description="CR-type" evidence="15">
    <location>
        <begin position="136"/>
        <end position="214"/>
    </location>
</feature>
<dbReference type="Pfam" id="PF00684">
    <property type="entry name" value="DnaJ_CXXCXGXG"/>
    <property type="match status" value="1"/>
</dbReference>
<dbReference type="GO" id="GO:0051082">
    <property type="term" value="F:unfolded protein binding"/>
    <property type="evidence" value="ECO:0007669"/>
    <property type="project" value="UniProtKB-UniRule"/>
</dbReference>
<feature type="binding site" evidence="14">
    <location>
        <position position="188"/>
    </location>
    <ligand>
        <name>Zn(2+)</name>
        <dbReference type="ChEBI" id="CHEBI:29105"/>
        <label>2</label>
    </ligand>
</feature>
<feature type="repeat" description="CXXCXGXG motif" evidence="14">
    <location>
        <begin position="166"/>
        <end position="173"/>
    </location>
</feature>
<evidence type="ECO:0000256" key="6">
    <source>
        <dbReference type="ARBA" id="ARBA00022737"/>
    </source>
</evidence>
<feature type="binding site" evidence="14">
    <location>
        <position position="202"/>
    </location>
    <ligand>
        <name>Zn(2+)</name>
        <dbReference type="ChEBI" id="CHEBI:29105"/>
        <label>1</label>
    </ligand>
</feature>
<dbReference type="KEGG" id="chya:V22_38780"/>
<dbReference type="InterPro" id="IPR002939">
    <property type="entry name" value="DnaJ_C"/>
</dbReference>
<keyword evidence="3 14" id="KW-0963">Cytoplasm</keyword>
<dbReference type="Pfam" id="PF00226">
    <property type="entry name" value="DnaJ"/>
    <property type="match status" value="1"/>
</dbReference>
<evidence type="ECO:0000256" key="2">
    <source>
        <dbReference type="ARBA" id="ARBA00011738"/>
    </source>
</evidence>
<dbReference type="Proteomes" id="UP000319976">
    <property type="component" value="Chromosome"/>
</dbReference>
<dbReference type="FunFam" id="2.10.230.10:FF:000002">
    <property type="entry name" value="Molecular chaperone DnaJ"/>
    <property type="match status" value="1"/>
</dbReference>
<dbReference type="InterPro" id="IPR036410">
    <property type="entry name" value="HSP_DnaJ_Cys-rich_dom_sf"/>
</dbReference>
<dbReference type="GO" id="GO:0009408">
    <property type="term" value="P:response to heat"/>
    <property type="evidence" value="ECO:0007669"/>
    <property type="project" value="InterPro"/>
</dbReference>
<keyword evidence="19" id="KW-1185">Reference proteome</keyword>
<evidence type="ECO:0000256" key="13">
    <source>
        <dbReference type="ARBA" id="ARBA00067609"/>
    </source>
</evidence>
<dbReference type="PROSITE" id="PS51188">
    <property type="entry name" value="ZF_CR"/>
    <property type="match status" value="1"/>
</dbReference>
<feature type="binding site" evidence="14">
    <location>
        <position position="205"/>
    </location>
    <ligand>
        <name>Zn(2+)</name>
        <dbReference type="ChEBI" id="CHEBI:29105"/>
        <label>1</label>
    </ligand>
</feature>
<comment type="similarity">
    <text evidence="12 14">Belongs to the DnaJ family.</text>
</comment>
<evidence type="ECO:0000256" key="10">
    <source>
        <dbReference type="ARBA" id="ARBA00023186"/>
    </source>
</evidence>
<keyword evidence="10 14" id="KW-0143">Chaperone</keyword>
<dbReference type="SMART" id="SM00271">
    <property type="entry name" value="DnaJ"/>
    <property type="match status" value="1"/>
</dbReference>
<evidence type="ECO:0000256" key="12">
    <source>
        <dbReference type="ARBA" id="ARBA00061004"/>
    </source>
</evidence>
<evidence type="ECO:0000256" key="15">
    <source>
        <dbReference type="PROSITE-ProRule" id="PRU00546"/>
    </source>
</evidence>
<dbReference type="PRINTS" id="PR00625">
    <property type="entry name" value="JDOMAIN"/>
</dbReference>
<keyword evidence="7 14" id="KW-0863">Zinc-finger</keyword>
<dbReference type="Pfam" id="PF01556">
    <property type="entry name" value="DnaJ_C"/>
    <property type="match status" value="1"/>
</dbReference>
<dbReference type="PROSITE" id="PS50076">
    <property type="entry name" value="DNAJ_2"/>
    <property type="match status" value="1"/>
</dbReference>
<dbReference type="PROSITE" id="PS00636">
    <property type="entry name" value="DNAJ_1"/>
    <property type="match status" value="1"/>
</dbReference>
<protein>
    <recommendedName>
        <fullName evidence="13 14">Chaperone protein DnaJ</fullName>
    </recommendedName>
</protein>
<dbReference type="Gene3D" id="2.10.230.10">
    <property type="entry name" value="Heat shock protein DnaJ, cysteine-rich domain"/>
    <property type="match status" value="1"/>
</dbReference>
<dbReference type="FunFam" id="2.60.260.20:FF:000004">
    <property type="entry name" value="Molecular chaperone DnaJ"/>
    <property type="match status" value="1"/>
</dbReference>